<dbReference type="OrthoDB" id="2686083at2759"/>
<keyword evidence="4" id="KW-1185">Reference proteome</keyword>
<feature type="region of interest" description="Disordered" evidence="1">
    <location>
        <begin position="82"/>
        <end position="109"/>
    </location>
</feature>
<feature type="region of interest" description="Disordered" evidence="1">
    <location>
        <begin position="1075"/>
        <end position="1116"/>
    </location>
</feature>
<dbReference type="STRING" id="181874.A0A409YUQ1"/>
<comment type="caution">
    <text evidence="3">The sequence shown here is derived from an EMBL/GenBank/DDBJ whole genome shotgun (WGS) entry which is preliminary data.</text>
</comment>
<organism evidence="3 4">
    <name type="scientific">Panaeolus cyanescens</name>
    <dbReference type="NCBI Taxonomy" id="181874"/>
    <lineage>
        <taxon>Eukaryota</taxon>
        <taxon>Fungi</taxon>
        <taxon>Dikarya</taxon>
        <taxon>Basidiomycota</taxon>
        <taxon>Agaricomycotina</taxon>
        <taxon>Agaricomycetes</taxon>
        <taxon>Agaricomycetidae</taxon>
        <taxon>Agaricales</taxon>
        <taxon>Agaricineae</taxon>
        <taxon>Galeropsidaceae</taxon>
        <taxon>Panaeolus</taxon>
    </lineage>
</organism>
<evidence type="ECO:0000313" key="4">
    <source>
        <dbReference type="Proteomes" id="UP000284842"/>
    </source>
</evidence>
<dbReference type="EMBL" id="NHTK01000582">
    <property type="protein sequence ID" value="PPR06751.1"/>
    <property type="molecule type" value="Genomic_DNA"/>
</dbReference>
<protein>
    <submittedName>
        <fullName evidence="3">Uncharacterized protein</fullName>
    </submittedName>
</protein>
<feature type="region of interest" description="Disordered" evidence="1">
    <location>
        <begin position="122"/>
        <end position="201"/>
    </location>
</feature>
<feature type="compositionally biased region" description="Low complexity" evidence="1">
    <location>
        <begin position="1082"/>
        <end position="1109"/>
    </location>
</feature>
<reference evidence="3 4" key="1">
    <citation type="journal article" date="2018" name="Evol. Lett.">
        <title>Horizontal gene cluster transfer increased hallucinogenic mushroom diversity.</title>
        <authorList>
            <person name="Reynolds H.T."/>
            <person name="Vijayakumar V."/>
            <person name="Gluck-Thaler E."/>
            <person name="Korotkin H.B."/>
            <person name="Matheny P.B."/>
            <person name="Slot J.C."/>
        </authorList>
    </citation>
    <scope>NUCLEOTIDE SEQUENCE [LARGE SCALE GENOMIC DNA]</scope>
    <source>
        <strain evidence="3 4">2629</strain>
    </source>
</reference>
<feature type="region of interest" description="Disordered" evidence="1">
    <location>
        <begin position="851"/>
        <end position="876"/>
    </location>
</feature>
<feature type="compositionally biased region" description="Polar residues" evidence="1">
    <location>
        <begin position="331"/>
        <end position="344"/>
    </location>
</feature>
<accession>A0A409YUQ1</accession>
<sequence length="1183" mass="126136">MSSSSAFTALPIAWYAIAAFFLSYVCLRVWRYSRARLSAKVSLPQPVSSAKESFSLAKSTSWNWSRWSLLWPRSWSKAKSKPAAILDTPSRDNSVELLPTTGLPPPPTPPPLVDLVTPVAPATSGAQTSTRTPSPTQHHKHVAHQLYSRPASPHAFLATTSPSKSHKRSRSLGGVPVRRLSSGTNSALRNAFPTPSTPPPDFDHEMREIASSSNSSFRDQILIDFSSSGSSEEGDMEARVSPAASDIGVLPSHVFTKPRPSPVPLVDFAQSDVTPGFRGRQPAMDDMDSWRWFKSPALASFGHHTQKVANFATSTATAIGVHSWASRSTSSLADIPQPSFSDNEAPSKHVAAPMPNVGAEKEPIAGSSKRLVDVDAVEVPRTAVPMPEPIPFKLPPPPERTSVRLVDVELPSDQASSRVPVVSRHAKNVSDVFHHPLEELVDVLPVPMAASKPVTPSATSTTFSNASLSMPNTPIPPFSLPAQQAVPPLSIAHSLSLPLDLGANPASSIALPEPVIAPSKVSIAIPTPVPVVREVVDTPTEPLIPVFVDDSQSSSIGASEPVEDNWSWGMDELNQDPWADHIEIPDMVDESQQDITLEREREHDALIDLEQEDAEREMELGMGLGSSQDDTTSAGTAQNLPFTNITNVTTFDDHYAPAHSIVIVSSEKDDEPSLVIGSTVDIALDGEKENQADQDVEPIHVKEEVGEGVEEVEEEKTPRATPAQQLIELPPAPLLSPTVTSFNHVAGLMELELSHQYNFADPPSPVILYDDDSIENLSLDSYFPDPELLPLPSPTKISRFEISMPTPPPSAQFGIPTFAQSASFSSDSDVAVTAADAVEDDEAQYITVKSFDEPSSGPSIPHIQTPTPPASPPPSTKAFGLALDTALMKESLLAPPISIAPIARGNKGKAGRSLPPSPRLTASKSLSPISNTAVAVHRVAAPMAISRARSEGANVVGAGKQESVSALWGTATGGVDSGVDGGVVDEGENEDGQSTPVANRPLWSIRAADAPVLGLKSVQSSPILARRALEKEVVEKVEEEEAEKVEEVKEHVEEKSAEVVPEVIVTAAPAIERTSSLPGAFPDSSSSTTLSSSTSTSSDVTLTPSDSTSASELDMDVKPANAVMKPRTTPSVRTIVRSPIEIALAMQLRPGLGVGADPAWMVRFLMSMFGWFAVLVSGQAEYY</sequence>
<evidence type="ECO:0000256" key="2">
    <source>
        <dbReference type="SAM" id="Phobius"/>
    </source>
</evidence>
<proteinExistence type="predicted"/>
<feature type="region of interest" description="Disordered" evidence="1">
    <location>
        <begin position="331"/>
        <end position="369"/>
    </location>
</feature>
<evidence type="ECO:0000256" key="1">
    <source>
        <dbReference type="SAM" id="MobiDB-lite"/>
    </source>
</evidence>
<gene>
    <name evidence="3" type="ORF">CVT24_013058</name>
</gene>
<feature type="compositionally biased region" description="Polar residues" evidence="1">
    <location>
        <begin position="124"/>
        <end position="136"/>
    </location>
</feature>
<dbReference type="AlphaFoldDB" id="A0A409YUQ1"/>
<dbReference type="InParanoid" id="A0A409YUQ1"/>
<name>A0A409YUQ1_9AGAR</name>
<feature type="compositionally biased region" description="Pro residues" evidence="1">
    <location>
        <begin position="866"/>
        <end position="875"/>
    </location>
</feature>
<dbReference type="Proteomes" id="UP000284842">
    <property type="component" value="Unassembled WGS sequence"/>
</dbReference>
<keyword evidence="2" id="KW-0812">Transmembrane</keyword>
<feature type="transmembrane region" description="Helical" evidence="2">
    <location>
        <begin position="12"/>
        <end position="30"/>
    </location>
</feature>
<keyword evidence="2" id="KW-0472">Membrane</keyword>
<keyword evidence="2" id="KW-1133">Transmembrane helix</keyword>
<feature type="region of interest" description="Disordered" evidence="1">
    <location>
        <begin position="904"/>
        <end position="924"/>
    </location>
</feature>
<evidence type="ECO:0000313" key="3">
    <source>
        <dbReference type="EMBL" id="PPR06751.1"/>
    </source>
</evidence>